<keyword evidence="3" id="KW-1185">Reference proteome</keyword>
<reference evidence="2" key="1">
    <citation type="submission" date="2018-04" db="EMBL/GenBank/DDBJ databases">
        <title>Whole genome sequencing of Hypsizygus marmoreus.</title>
        <authorList>
            <person name="Choi I.-G."/>
            <person name="Min B."/>
            <person name="Kim J.-G."/>
            <person name="Kim S."/>
            <person name="Oh Y.-L."/>
            <person name="Kong W.-S."/>
            <person name="Park H."/>
            <person name="Jeong J."/>
            <person name="Song E.-S."/>
        </authorList>
    </citation>
    <scope>NUCLEOTIDE SEQUENCE [LARGE SCALE GENOMIC DNA]</scope>
    <source>
        <strain evidence="2">51987-8</strain>
    </source>
</reference>
<dbReference type="Proteomes" id="UP000076154">
    <property type="component" value="Unassembled WGS sequence"/>
</dbReference>
<accession>A0A369KET7</accession>
<name>A0A369KET7_HYPMA</name>
<organism evidence="2 3">
    <name type="scientific">Hypsizygus marmoreus</name>
    <name type="common">White beech mushroom</name>
    <name type="synonym">Agaricus marmoreus</name>
    <dbReference type="NCBI Taxonomy" id="39966"/>
    <lineage>
        <taxon>Eukaryota</taxon>
        <taxon>Fungi</taxon>
        <taxon>Dikarya</taxon>
        <taxon>Basidiomycota</taxon>
        <taxon>Agaricomycotina</taxon>
        <taxon>Agaricomycetes</taxon>
        <taxon>Agaricomycetidae</taxon>
        <taxon>Agaricales</taxon>
        <taxon>Tricholomatineae</taxon>
        <taxon>Lyophyllaceae</taxon>
        <taxon>Hypsizygus</taxon>
    </lineage>
</organism>
<dbReference type="InParanoid" id="A0A369KET7"/>
<sequence>MAVMLSRKSSSAPPNVQTPVSTQVRTAISRVVKIIQTEEYRCQDPVIDFLKELIHLRIDIADLSEHFKLKARTGWSTSSGRRAWLILRRTSSRSRARLSRYISDGHREGTQARGAAVA</sequence>
<feature type="compositionally biased region" description="Polar residues" evidence="1">
    <location>
        <begin position="7"/>
        <end position="20"/>
    </location>
</feature>
<gene>
    <name evidence="2" type="ORF">Hypma_007138</name>
</gene>
<proteinExistence type="predicted"/>
<feature type="region of interest" description="Disordered" evidence="1">
    <location>
        <begin position="1"/>
        <end position="20"/>
    </location>
</feature>
<evidence type="ECO:0000256" key="1">
    <source>
        <dbReference type="SAM" id="MobiDB-lite"/>
    </source>
</evidence>
<dbReference type="AlphaFoldDB" id="A0A369KET7"/>
<evidence type="ECO:0000313" key="3">
    <source>
        <dbReference type="Proteomes" id="UP000076154"/>
    </source>
</evidence>
<evidence type="ECO:0000313" key="2">
    <source>
        <dbReference type="EMBL" id="RDB30293.1"/>
    </source>
</evidence>
<protein>
    <submittedName>
        <fullName evidence="2">Uncharacterized protein</fullName>
    </submittedName>
</protein>
<dbReference type="EMBL" id="LUEZ02000005">
    <property type="protein sequence ID" value="RDB30293.1"/>
    <property type="molecule type" value="Genomic_DNA"/>
</dbReference>
<dbReference type="OrthoDB" id="417252at2759"/>
<comment type="caution">
    <text evidence="2">The sequence shown here is derived from an EMBL/GenBank/DDBJ whole genome shotgun (WGS) entry which is preliminary data.</text>
</comment>